<proteinExistence type="predicted"/>
<dbReference type="AlphaFoldDB" id="A0A8J4H7P7"/>
<dbReference type="EMBL" id="BOVK01000046">
    <property type="protein sequence ID" value="GIQ70358.1"/>
    <property type="molecule type" value="Genomic_DNA"/>
</dbReference>
<dbReference type="Proteomes" id="UP000677918">
    <property type="component" value="Unassembled WGS sequence"/>
</dbReference>
<gene>
    <name evidence="1" type="ORF">XYCOK13_31820</name>
</gene>
<evidence type="ECO:0000313" key="1">
    <source>
        <dbReference type="EMBL" id="GIQ70358.1"/>
    </source>
</evidence>
<reference evidence="1" key="1">
    <citation type="submission" date="2021-04" db="EMBL/GenBank/DDBJ databases">
        <title>Draft genome sequence of Xylanibacillus composti strain K13.</title>
        <authorList>
            <person name="Uke A."/>
            <person name="Chhe C."/>
            <person name="Baramee S."/>
            <person name="Kosugi A."/>
        </authorList>
    </citation>
    <scope>NUCLEOTIDE SEQUENCE</scope>
    <source>
        <strain evidence="1">K13</strain>
    </source>
</reference>
<protein>
    <submittedName>
        <fullName evidence="1">Uncharacterized protein</fullName>
    </submittedName>
</protein>
<evidence type="ECO:0000313" key="2">
    <source>
        <dbReference type="Proteomes" id="UP000677918"/>
    </source>
</evidence>
<keyword evidence="2" id="KW-1185">Reference proteome</keyword>
<accession>A0A8J4H7P7</accession>
<name>A0A8J4H7P7_9BACL</name>
<sequence>MEEGSARKSRPVYKKNSSREFVCSPLLLFVDVTNLTAQALSRIFLMESFFVGTQVYNALDETDECRNVRPAEDEIQNSLAMSSQVKLVDAYYP</sequence>
<organism evidence="1 2">
    <name type="scientific">Xylanibacillus composti</name>
    <dbReference type="NCBI Taxonomy" id="1572762"/>
    <lineage>
        <taxon>Bacteria</taxon>
        <taxon>Bacillati</taxon>
        <taxon>Bacillota</taxon>
        <taxon>Bacilli</taxon>
        <taxon>Bacillales</taxon>
        <taxon>Paenibacillaceae</taxon>
        <taxon>Xylanibacillus</taxon>
    </lineage>
</organism>
<comment type="caution">
    <text evidence="1">The sequence shown here is derived from an EMBL/GenBank/DDBJ whole genome shotgun (WGS) entry which is preliminary data.</text>
</comment>